<dbReference type="EMBL" id="ASGP02000004">
    <property type="protein sequence ID" value="KAH9511956.1"/>
    <property type="molecule type" value="Genomic_DNA"/>
</dbReference>
<dbReference type="GO" id="GO:0043565">
    <property type="term" value="F:sequence-specific DNA binding"/>
    <property type="evidence" value="ECO:0007669"/>
    <property type="project" value="InterPro"/>
</dbReference>
<dbReference type="PANTHER" id="PTHR24083">
    <property type="entry name" value="NUCLEAR HORMONE RECEPTOR"/>
    <property type="match status" value="1"/>
</dbReference>
<feature type="domain" description="Nuclear receptor" evidence="9">
    <location>
        <begin position="12"/>
        <end position="91"/>
    </location>
</feature>
<keyword evidence="3" id="KW-0862">Zinc</keyword>
<evidence type="ECO:0000259" key="9">
    <source>
        <dbReference type="PROSITE" id="PS51030"/>
    </source>
</evidence>
<keyword evidence="12" id="KW-1185">Reference proteome</keyword>
<dbReference type="Gene3D" id="3.30.50.10">
    <property type="entry name" value="Erythroid Transcription Factor GATA-1, subunit A"/>
    <property type="match status" value="1"/>
</dbReference>
<dbReference type="PROSITE" id="PS00031">
    <property type="entry name" value="NUCLEAR_REC_DBD_1"/>
    <property type="match status" value="1"/>
</dbReference>
<dbReference type="SUPFAM" id="SSF57716">
    <property type="entry name" value="Glucocorticoid receptor-like (DNA-binding domain)"/>
    <property type="match status" value="1"/>
</dbReference>
<feature type="domain" description="NR LBD" evidence="10">
    <location>
        <begin position="151"/>
        <end position="388"/>
    </location>
</feature>
<evidence type="ECO:0000256" key="4">
    <source>
        <dbReference type="ARBA" id="ARBA00023015"/>
    </source>
</evidence>
<keyword evidence="5" id="KW-0238">DNA-binding</keyword>
<evidence type="ECO:0000259" key="10">
    <source>
        <dbReference type="PROSITE" id="PS51843"/>
    </source>
</evidence>
<dbReference type="InterPro" id="IPR000536">
    <property type="entry name" value="Nucl_hrmn_rcpt_lig-bd"/>
</dbReference>
<sequence>MRPAEKRERLLDIPCAVCGDRSSGKHYGIYSCDGCSGFFKRSIHRNRVYTCRAQADQHGKCPVDKTHRNQCRACRLRKCFEANMNKDGNTNNNENNTTAITQTTATVKSFLNLANLTTVNHQHYHHHQQQQQQHQQFSLSTEMTPDPGSFILPTTTASSSSSSSSIAANNCQLSIDPSTLNSLGILDGSSVTAFANLIHPFAAYNHFDLLKINSDTELMMNSLKLPTMMNNSSNLNWNQHEFNNTNVGLSEKKIRNSNGKLQNIKQVIDQFKQLQLDGTECGCLKSIALFNPECRHLINKQDLLKLQEQAQCLLINYTNRKFKLQNHNGSMAIDGTSGHKEFGNRFEQILMMLPLLKRISIESIEDIFFHNLKGPLSIQVLIECIYNQ</sequence>
<dbReference type="InterPro" id="IPR035500">
    <property type="entry name" value="NHR-like_dom_sf"/>
</dbReference>
<evidence type="ECO:0000256" key="3">
    <source>
        <dbReference type="ARBA" id="ARBA00022833"/>
    </source>
</evidence>
<evidence type="ECO:0000313" key="11">
    <source>
        <dbReference type="EMBL" id="KAH9511956.1"/>
    </source>
</evidence>
<evidence type="ECO:0000256" key="8">
    <source>
        <dbReference type="ARBA" id="ARBA00023242"/>
    </source>
</evidence>
<evidence type="ECO:0008006" key="13">
    <source>
        <dbReference type="Google" id="ProtNLM"/>
    </source>
</evidence>
<dbReference type="PROSITE" id="PS51843">
    <property type="entry name" value="NR_LBD"/>
    <property type="match status" value="1"/>
</dbReference>
<dbReference type="SUPFAM" id="SSF48508">
    <property type="entry name" value="Nuclear receptor ligand-binding domain"/>
    <property type="match status" value="1"/>
</dbReference>
<evidence type="ECO:0000256" key="5">
    <source>
        <dbReference type="ARBA" id="ARBA00023125"/>
    </source>
</evidence>
<keyword evidence="6" id="KW-0804">Transcription</keyword>
<dbReference type="InterPro" id="IPR050274">
    <property type="entry name" value="Nuclear_hormone_rcpt_NR2"/>
</dbReference>
<organism evidence="11 12">
    <name type="scientific">Dermatophagoides farinae</name>
    <name type="common">American house dust mite</name>
    <dbReference type="NCBI Taxonomy" id="6954"/>
    <lineage>
        <taxon>Eukaryota</taxon>
        <taxon>Metazoa</taxon>
        <taxon>Ecdysozoa</taxon>
        <taxon>Arthropoda</taxon>
        <taxon>Chelicerata</taxon>
        <taxon>Arachnida</taxon>
        <taxon>Acari</taxon>
        <taxon>Acariformes</taxon>
        <taxon>Sarcoptiformes</taxon>
        <taxon>Astigmata</taxon>
        <taxon>Psoroptidia</taxon>
        <taxon>Analgoidea</taxon>
        <taxon>Pyroglyphidae</taxon>
        <taxon>Dermatophagoidinae</taxon>
        <taxon>Dermatophagoides</taxon>
    </lineage>
</organism>
<name>A0A922L3G9_DERFA</name>
<keyword evidence="2" id="KW-0863">Zinc-finger</keyword>
<dbReference type="InterPro" id="IPR013088">
    <property type="entry name" value="Znf_NHR/GATA"/>
</dbReference>
<dbReference type="AlphaFoldDB" id="A0A922L3G9"/>
<evidence type="ECO:0000256" key="2">
    <source>
        <dbReference type="ARBA" id="ARBA00022771"/>
    </source>
</evidence>
<keyword evidence="7" id="KW-0675">Receptor</keyword>
<dbReference type="PRINTS" id="PR00047">
    <property type="entry name" value="STROIDFINGER"/>
</dbReference>
<comment type="caution">
    <text evidence="11">The sequence shown here is derived from an EMBL/GenBank/DDBJ whole genome shotgun (WGS) entry which is preliminary data.</text>
</comment>
<keyword evidence="8" id="KW-0539">Nucleus</keyword>
<keyword evidence="4" id="KW-0805">Transcription regulation</keyword>
<protein>
    <recommendedName>
        <fullName evidence="13">Nuclear receptor domain-containing protein</fullName>
    </recommendedName>
</protein>
<reference evidence="11" key="2">
    <citation type="journal article" date="2022" name="Res Sq">
        <title>Comparative Genomics Reveals Insights into the Divergent Evolution of Astigmatic Mites and Household Pest Adaptations.</title>
        <authorList>
            <person name="Xiong Q."/>
            <person name="Wan A.T.-Y."/>
            <person name="Liu X.-Y."/>
            <person name="Fung C.S.-H."/>
            <person name="Xiao X."/>
            <person name="Malainual N."/>
            <person name="Hou J."/>
            <person name="Wang L."/>
            <person name="Wang M."/>
            <person name="Yang K."/>
            <person name="Cui Y."/>
            <person name="Leung E."/>
            <person name="Nong W."/>
            <person name="Shin S.-K."/>
            <person name="Au S."/>
            <person name="Jeong K.Y."/>
            <person name="Chew F.T."/>
            <person name="Hui J."/>
            <person name="Leung T.F."/>
            <person name="Tungtrongchitr A."/>
            <person name="Zhong N."/>
            <person name="Liu Z."/>
            <person name="Tsui S."/>
        </authorList>
    </citation>
    <scope>NUCLEOTIDE SEQUENCE</scope>
    <source>
        <strain evidence="11">Derf</strain>
        <tissue evidence="11">Whole organism</tissue>
    </source>
</reference>
<dbReference type="GO" id="GO:0008270">
    <property type="term" value="F:zinc ion binding"/>
    <property type="evidence" value="ECO:0007669"/>
    <property type="project" value="UniProtKB-KW"/>
</dbReference>
<dbReference type="Gene3D" id="1.10.565.10">
    <property type="entry name" value="Retinoid X Receptor"/>
    <property type="match status" value="1"/>
</dbReference>
<dbReference type="Proteomes" id="UP000790347">
    <property type="component" value="Unassembled WGS sequence"/>
</dbReference>
<keyword evidence="1" id="KW-0479">Metal-binding</keyword>
<gene>
    <name evidence="11" type="ORF">DERF_010375</name>
</gene>
<dbReference type="SMART" id="SM00399">
    <property type="entry name" value="ZnF_C4"/>
    <property type="match status" value="1"/>
</dbReference>
<accession>A0A922L3G9</accession>
<evidence type="ECO:0000256" key="6">
    <source>
        <dbReference type="ARBA" id="ARBA00023163"/>
    </source>
</evidence>
<dbReference type="Pfam" id="PF00105">
    <property type="entry name" value="zf-C4"/>
    <property type="match status" value="1"/>
</dbReference>
<evidence type="ECO:0000256" key="7">
    <source>
        <dbReference type="ARBA" id="ARBA00023170"/>
    </source>
</evidence>
<proteinExistence type="predicted"/>
<dbReference type="Pfam" id="PF00104">
    <property type="entry name" value="Hormone_recep"/>
    <property type="match status" value="1"/>
</dbReference>
<dbReference type="GO" id="GO:0003700">
    <property type="term" value="F:DNA-binding transcription factor activity"/>
    <property type="evidence" value="ECO:0007669"/>
    <property type="project" value="InterPro"/>
</dbReference>
<dbReference type="InterPro" id="IPR001628">
    <property type="entry name" value="Znf_hrmn_rcpt"/>
</dbReference>
<dbReference type="PROSITE" id="PS51030">
    <property type="entry name" value="NUCLEAR_REC_DBD_2"/>
    <property type="match status" value="1"/>
</dbReference>
<evidence type="ECO:0000256" key="1">
    <source>
        <dbReference type="ARBA" id="ARBA00022723"/>
    </source>
</evidence>
<evidence type="ECO:0000313" key="12">
    <source>
        <dbReference type="Proteomes" id="UP000790347"/>
    </source>
</evidence>
<reference evidence="11" key="1">
    <citation type="submission" date="2013-05" db="EMBL/GenBank/DDBJ databases">
        <authorList>
            <person name="Yim A.K.Y."/>
            <person name="Chan T.F."/>
            <person name="Ji K.M."/>
            <person name="Liu X.Y."/>
            <person name="Zhou J.W."/>
            <person name="Li R.Q."/>
            <person name="Yang K.Y."/>
            <person name="Li J."/>
            <person name="Li M."/>
            <person name="Law P.T.W."/>
            <person name="Wu Y.L."/>
            <person name="Cai Z.L."/>
            <person name="Qin H."/>
            <person name="Bao Y."/>
            <person name="Leung R.K.K."/>
            <person name="Ng P.K.S."/>
            <person name="Zou J."/>
            <person name="Zhong X.J."/>
            <person name="Ran P.X."/>
            <person name="Zhong N.S."/>
            <person name="Liu Z.G."/>
            <person name="Tsui S.K.W."/>
        </authorList>
    </citation>
    <scope>NUCLEOTIDE SEQUENCE</scope>
    <source>
        <strain evidence="11">Derf</strain>
        <tissue evidence="11">Whole organism</tissue>
    </source>
</reference>